<keyword evidence="2" id="KW-0479">Metal-binding</keyword>
<dbReference type="SUPFAM" id="SSF50022">
    <property type="entry name" value="ISP domain"/>
    <property type="match status" value="1"/>
</dbReference>
<reference evidence="6 7" key="1">
    <citation type="submission" date="2021-03" db="EMBL/GenBank/DDBJ databases">
        <title>Fibrella sp. HMF5405 genome sequencing and assembly.</title>
        <authorList>
            <person name="Kang H."/>
            <person name="Kim H."/>
            <person name="Bae S."/>
            <person name="Joh K."/>
        </authorList>
    </citation>
    <scope>NUCLEOTIDE SEQUENCE [LARGE SCALE GENOMIC DNA]</scope>
    <source>
        <strain evidence="6 7">HMF5405</strain>
    </source>
</reference>
<proteinExistence type="predicted"/>
<dbReference type="RefSeq" id="WP_207327135.1">
    <property type="nucleotide sequence ID" value="NZ_JAFMYW010000001.1"/>
</dbReference>
<comment type="caution">
    <text evidence="6">The sequence shown here is derived from an EMBL/GenBank/DDBJ whole genome shotgun (WGS) entry which is preliminary data.</text>
</comment>
<dbReference type="Gene3D" id="2.102.10.10">
    <property type="entry name" value="Rieske [2Fe-2S] iron-sulphur domain"/>
    <property type="match status" value="1"/>
</dbReference>
<dbReference type="InterPro" id="IPR036922">
    <property type="entry name" value="Rieske_2Fe-2S_sf"/>
</dbReference>
<organism evidence="6 7">
    <name type="scientific">Fibrella forsythiae</name>
    <dbReference type="NCBI Taxonomy" id="2817061"/>
    <lineage>
        <taxon>Bacteria</taxon>
        <taxon>Pseudomonadati</taxon>
        <taxon>Bacteroidota</taxon>
        <taxon>Cytophagia</taxon>
        <taxon>Cytophagales</taxon>
        <taxon>Spirosomataceae</taxon>
        <taxon>Fibrella</taxon>
    </lineage>
</organism>
<feature type="domain" description="Rieske" evidence="5">
    <location>
        <begin position="57"/>
        <end position="148"/>
    </location>
</feature>
<sequence length="152" mass="15976">MENTTNLSSDTPLTRIDFMRLVGTSIGLIAFTNCVSACGKETGDLAPAASVDFTVNWAKSPYSNLQTKGGYVVEQGVIVAQTLAGDFVAVSAVCTHDKNTLVFQGTSNRFYCPAHQSAFSTTGAVQNGPAVNSLKTYTVTVNQATGDIRVNG</sequence>
<keyword evidence="7" id="KW-1185">Reference proteome</keyword>
<keyword evidence="4" id="KW-0411">Iron-sulfur</keyword>
<evidence type="ECO:0000256" key="2">
    <source>
        <dbReference type="ARBA" id="ARBA00022723"/>
    </source>
</evidence>
<dbReference type="PROSITE" id="PS51296">
    <property type="entry name" value="RIESKE"/>
    <property type="match status" value="1"/>
</dbReference>
<evidence type="ECO:0000313" key="7">
    <source>
        <dbReference type="Proteomes" id="UP000664628"/>
    </source>
</evidence>
<dbReference type="EMBL" id="JAFMYW010000001">
    <property type="protein sequence ID" value="MBO0947218.1"/>
    <property type="molecule type" value="Genomic_DNA"/>
</dbReference>
<evidence type="ECO:0000256" key="3">
    <source>
        <dbReference type="ARBA" id="ARBA00023004"/>
    </source>
</evidence>
<dbReference type="InterPro" id="IPR017941">
    <property type="entry name" value="Rieske_2Fe-2S"/>
</dbReference>
<protein>
    <submittedName>
        <fullName evidence="6">Rieske 2Fe-2S domain-containing protein</fullName>
    </submittedName>
</protein>
<keyword evidence="1" id="KW-0001">2Fe-2S</keyword>
<dbReference type="Proteomes" id="UP000664628">
    <property type="component" value="Unassembled WGS sequence"/>
</dbReference>
<evidence type="ECO:0000256" key="1">
    <source>
        <dbReference type="ARBA" id="ARBA00022714"/>
    </source>
</evidence>
<evidence type="ECO:0000259" key="5">
    <source>
        <dbReference type="PROSITE" id="PS51296"/>
    </source>
</evidence>
<gene>
    <name evidence="6" type="ORF">J2I46_01390</name>
</gene>
<dbReference type="CDD" id="cd03467">
    <property type="entry name" value="Rieske"/>
    <property type="match status" value="1"/>
</dbReference>
<evidence type="ECO:0000313" key="6">
    <source>
        <dbReference type="EMBL" id="MBO0947218.1"/>
    </source>
</evidence>
<name>A0ABS3JCQ2_9BACT</name>
<evidence type="ECO:0000256" key="4">
    <source>
        <dbReference type="ARBA" id="ARBA00023014"/>
    </source>
</evidence>
<accession>A0ABS3JCQ2</accession>
<dbReference type="Pfam" id="PF00355">
    <property type="entry name" value="Rieske"/>
    <property type="match status" value="1"/>
</dbReference>
<keyword evidence="3" id="KW-0408">Iron</keyword>